<dbReference type="InterPro" id="IPR050266">
    <property type="entry name" value="AB_hydrolase_sf"/>
</dbReference>
<evidence type="ECO:0000259" key="1">
    <source>
        <dbReference type="Pfam" id="PF12697"/>
    </source>
</evidence>
<dbReference type="Pfam" id="PF12697">
    <property type="entry name" value="Abhydrolase_6"/>
    <property type="match status" value="1"/>
</dbReference>
<feature type="domain" description="AB hydrolase-1" evidence="1">
    <location>
        <begin position="39"/>
        <end position="261"/>
    </location>
</feature>
<evidence type="ECO:0000313" key="2">
    <source>
        <dbReference type="EMBL" id="MBB6083255.1"/>
    </source>
</evidence>
<accession>A0A7W9WNY8</accession>
<dbReference type="InterPro" id="IPR000073">
    <property type="entry name" value="AB_hydrolase_1"/>
</dbReference>
<reference evidence="2 3" key="1">
    <citation type="submission" date="2020-08" db="EMBL/GenBank/DDBJ databases">
        <title>Genomic Encyclopedia of Type Strains, Phase IV (KMG-IV): sequencing the most valuable type-strain genomes for metagenomic binning, comparative biology and taxonomic classification.</title>
        <authorList>
            <person name="Goeker M."/>
        </authorList>
    </citation>
    <scope>NUCLEOTIDE SEQUENCE [LARGE SCALE GENOMIC DNA]</scope>
    <source>
        <strain evidence="2 3">DSM 12141</strain>
    </source>
</reference>
<dbReference type="PANTHER" id="PTHR43798:SF33">
    <property type="entry name" value="HYDROLASE, PUTATIVE (AFU_ORTHOLOGUE AFUA_2G14860)-RELATED"/>
    <property type="match status" value="1"/>
</dbReference>
<protein>
    <submittedName>
        <fullName evidence="2">Pimeloyl-ACP methyl ester carboxylesterase</fullName>
    </submittedName>
</protein>
<dbReference type="EMBL" id="JACHIB010000006">
    <property type="protein sequence ID" value="MBB6083255.1"/>
    <property type="molecule type" value="Genomic_DNA"/>
</dbReference>
<proteinExistence type="predicted"/>
<dbReference type="PANTHER" id="PTHR43798">
    <property type="entry name" value="MONOACYLGLYCEROL LIPASE"/>
    <property type="match status" value="1"/>
</dbReference>
<dbReference type="Gene3D" id="3.40.50.1820">
    <property type="entry name" value="alpha/beta hydrolase"/>
    <property type="match status" value="1"/>
</dbReference>
<organism evidence="2 3">
    <name type="scientific">Castellaniella defragrans</name>
    <name type="common">Alcaligenes defragrans</name>
    <dbReference type="NCBI Taxonomy" id="75697"/>
    <lineage>
        <taxon>Bacteria</taxon>
        <taxon>Pseudomonadati</taxon>
        <taxon>Pseudomonadota</taxon>
        <taxon>Betaproteobacteria</taxon>
        <taxon>Burkholderiales</taxon>
        <taxon>Alcaligenaceae</taxon>
        <taxon>Castellaniella</taxon>
    </lineage>
</organism>
<sequence length="274" mass="30284">MSPAPAPGAPGFQAIRFQGRALDIEYRIIPAARPDAEWLVFLHEGLGSLSMWKDWPERLCAAVQCRGLVYSRAGYGASTPRAPGERWPVEFMHRQADEALPALLDALGLGAEKPILFGHSDGASIALLHAALHPGRVRAVAVAAPHIFVEDVTLASIERARAAYLHTDLPHRLGRYHQDPDSAFWGWNDVWLDPAFRDWNIEPALADIRCPVLAIQGRDDEYGTLKQIYGIRRKLPQTELCIIEQCGHSPHKDQPAAVLEAMAAFVGRLRDSRG</sequence>
<dbReference type="SUPFAM" id="SSF53474">
    <property type="entry name" value="alpha/beta-Hydrolases"/>
    <property type="match status" value="1"/>
</dbReference>
<evidence type="ECO:0000313" key="3">
    <source>
        <dbReference type="Proteomes" id="UP000541136"/>
    </source>
</evidence>
<name>A0A7W9WNY8_CASDE</name>
<dbReference type="RefSeq" id="WP_052355895.1">
    <property type="nucleotide sequence ID" value="NZ_JACHIB010000006.1"/>
</dbReference>
<gene>
    <name evidence="2" type="ORF">HNR28_001292</name>
</gene>
<dbReference type="Proteomes" id="UP000541136">
    <property type="component" value="Unassembled WGS sequence"/>
</dbReference>
<dbReference type="GO" id="GO:0016020">
    <property type="term" value="C:membrane"/>
    <property type="evidence" value="ECO:0007669"/>
    <property type="project" value="TreeGrafter"/>
</dbReference>
<dbReference type="InterPro" id="IPR029058">
    <property type="entry name" value="AB_hydrolase_fold"/>
</dbReference>
<dbReference type="AlphaFoldDB" id="A0A7W9WNY8"/>
<comment type="caution">
    <text evidence="2">The sequence shown here is derived from an EMBL/GenBank/DDBJ whole genome shotgun (WGS) entry which is preliminary data.</text>
</comment>